<gene>
    <name evidence="1" type="ORF">BGK67_10780</name>
</gene>
<dbReference type="AlphaFoldDB" id="A0A1E5PQC3"/>
<dbReference type="EMBL" id="MEHK01000001">
    <property type="protein sequence ID" value="OEJ31767.1"/>
    <property type="molecule type" value="Genomic_DNA"/>
</dbReference>
<name>A0A1E5PQC3_9ACTN</name>
<evidence type="ECO:0000313" key="1">
    <source>
        <dbReference type="EMBL" id="OEJ31767.1"/>
    </source>
</evidence>
<dbReference type="GO" id="GO:0003677">
    <property type="term" value="F:DNA binding"/>
    <property type="evidence" value="ECO:0007669"/>
    <property type="project" value="InterPro"/>
</dbReference>
<dbReference type="CDD" id="cd00093">
    <property type="entry name" value="HTH_XRE"/>
    <property type="match status" value="1"/>
</dbReference>
<organism evidence="1 2">
    <name type="scientific">Streptomyces subrutilus</name>
    <dbReference type="NCBI Taxonomy" id="36818"/>
    <lineage>
        <taxon>Bacteria</taxon>
        <taxon>Bacillati</taxon>
        <taxon>Actinomycetota</taxon>
        <taxon>Actinomycetes</taxon>
        <taxon>Kitasatosporales</taxon>
        <taxon>Streptomycetaceae</taxon>
        <taxon>Streptomyces</taxon>
    </lineage>
</organism>
<dbReference type="InterPro" id="IPR001387">
    <property type="entry name" value="Cro/C1-type_HTH"/>
</dbReference>
<evidence type="ECO:0000313" key="2">
    <source>
        <dbReference type="Proteomes" id="UP000095705"/>
    </source>
</evidence>
<protein>
    <submittedName>
        <fullName evidence="1">XRE family transcriptional regulator</fullName>
    </submittedName>
</protein>
<dbReference type="OrthoDB" id="8438314at2"/>
<keyword evidence="2" id="KW-1185">Reference proteome</keyword>
<dbReference type="SUPFAM" id="SSF47413">
    <property type="entry name" value="lambda repressor-like DNA-binding domains"/>
    <property type="match status" value="1"/>
</dbReference>
<reference evidence="1 2" key="1">
    <citation type="submission" date="2016-08" db="EMBL/GenBank/DDBJ databases">
        <title>The complete genome of Streptomyces subrutilus 10-1-1.</title>
        <authorList>
            <person name="Chen X."/>
        </authorList>
    </citation>
    <scope>NUCLEOTIDE SEQUENCE [LARGE SCALE GENOMIC DNA]</scope>
    <source>
        <strain evidence="1 2">10-1-1</strain>
    </source>
</reference>
<dbReference type="STRING" id="36818.BGK67_10780"/>
<comment type="caution">
    <text evidence="1">The sequence shown here is derived from an EMBL/GenBank/DDBJ whole genome shotgun (WGS) entry which is preliminary data.</text>
</comment>
<accession>A0A1E5PQC3</accession>
<dbReference type="RefSeq" id="WP_069920057.1">
    <property type="nucleotide sequence ID" value="NZ_MEHK01000001.1"/>
</dbReference>
<dbReference type="InterPro" id="IPR010982">
    <property type="entry name" value="Lambda_DNA-bd_dom_sf"/>
</dbReference>
<sequence length="248" mass="28270">MANERLRSAMLTHGVTVEVMAEHVGVDPKTVERWITQGRAPYRRHRLAIAAYLREDETYLWPNGLPEGQRQDAADAEVLKVYPHRSYVPPELWLQLFGRAEREIGVLVHAGVFLAENPRWPQLLRQKAAAGVRARILLGDPDSPEVQRRGQEEEIGEGVAYKVREVMKLYRPLYGVAGIEFRMHRSTLHNSLYRADDEWLVNTQVYGVSAPLTPVLHLRRVAGAELAATYQQSFEKVWDEAAPIERTS</sequence>
<dbReference type="Gene3D" id="1.10.260.40">
    <property type="entry name" value="lambda repressor-like DNA-binding domains"/>
    <property type="match status" value="1"/>
</dbReference>
<proteinExistence type="predicted"/>
<dbReference type="Proteomes" id="UP000095705">
    <property type="component" value="Unassembled WGS sequence"/>
</dbReference>